<dbReference type="PANTHER" id="PTHR17985">
    <property type="entry name" value="SER/THR-RICH PROTEIN T10 IN DGCR REGION"/>
    <property type="match status" value="1"/>
</dbReference>
<proteinExistence type="predicted"/>
<dbReference type="EMBL" id="KZ305032">
    <property type="protein sequence ID" value="PIA46736.1"/>
    <property type="molecule type" value="Genomic_DNA"/>
</dbReference>
<dbReference type="Pfam" id="PF05742">
    <property type="entry name" value="TANGO2"/>
    <property type="match status" value="1"/>
</dbReference>
<dbReference type="PANTHER" id="PTHR17985:SF8">
    <property type="entry name" value="TRANSPORT AND GOLGI ORGANIZATION PROTEIN 2 HOMOLOG"/>
    <property type="match status" value="1"/>
</dbReference>
<dbReference type="FunCoup" id="A0A2G5DTG4">
    <property type="interactions" value="950"/>
</dbReference>
<accession>A0A2G5DTG4</accession>
<sequence>MCITVFIWQAHPLYPFLLLFNRDEFHNRATKPVSWWEGNEILGGKDEVAGGTWLACTRQGRIAFLTNVREATPLPGAKSRGDLVLGFLQSKKRPMEYADEVLKEADQYNGFNLLLCDLCSKTMVYVCNRPKGEPLVQEVSPGIHVLSNAQLDTPWQKSQRLGQSFKELMYKHSKDEIPVKMIAEELMTDTTKADKNSLPGIRSFELEYKASSIFIDQFDTPMGSYGTVSTSALSVKTSGEVSFYEKYLAKEEWKEHIMNFQIEKMEVEREDDSFRASSFSSY</sequence>
<dbReference type="Proteomes" id="UP000230069">
    <property type="component" value="Unassembled WGS sequence"/>
</dbReference>
<protein>
    <recommendedName>
        <fullName evidence="3">Transport and Golgi organization protein 2 homolog</fullName>
    </recommendedName>
</protein>
<dbReference type="InParanoid" id="A0A2G5DTG4"/>
<reference evidence="1 2" key="1">
    <citation type="submission" date="2017-09" db="EMBL/GenBank/DDBJ databases">
        <title>WGS assembly of Aquilegia coerulea Goldsmith.</title>
        <authorList>
            <person name="Hodges S."/>
            <person name="Kramer E."/>
            <person name="Nordborg M."/>
            <person name="Tomkins J."/>
            <person name="Borevitz J."/>
            <person name="Derieg N."/>
            <person name="Yan J."/>
            <person name="Mihaltcheva S."/>
            <person name="Hayes R.D."/>
            <person name="Rokhsar D."/>
        </authorList>
    </citation>
    <scope>NUCLEOTIDE SEQUENCE [LARGE SCALE GENOMIC DNA]</scope>
    <source>
        <strain evidence="2">cv. Goldsmith</strain>
    </source>
</reference>
<evidence type="ECO:0008006" key="3">
    <source>
        <dbReference type="Google" id="ProtNLM"/>
    </source>
</evidence>
<dbReference type="InterPro" id="IPR008551">
    <property type="entry name" value="TANGO2"/>
</dbReference>
<keyword evidence="2" id="KW-1185">Reference proteome</keyword>
<organism evidence="1 2">
    <name type="scientific">Aquilegia coerulea</name>
    <name type="common">Rocky mountain columbine</name>
    <dbReference type="NCBI Taxonomy" id="218851"/>
    <lineage>
        <taxon>Eukaryota</taxon>
        <taxon>Viridiplantae</taxon>
        <taxon>Streptophyta</taxon>
        <taxon>Embryophyta</taxon>
        <taxon>Tracheophyta</taxon>
        <taxon>Spermatophyta</taxon>
        <taxon>Magnoliopsida</taxon>
        <taxon>Ranunculales</taxon>
        <taxon>Ranunculaceae</taxon>
        <taxon>Thalictroideae</taxon>
        <taxon>Aquilegia</taxon>
    </lineage>
</organism>
<gene>
    <name evidence="1" type="ORF">AQUCO_01500347v1</name>
</gene>
<dbReference type="OrthoDB" id="191601at2759"/>
<evidence type="ECO:0000313" key="1">
    <source>
        <dbReference type="EMBL" id="PIA46736.1"/>
    </source>
</evidence>
<name>A0A2G5DTG4_AQUCA</name>
<dbReference type="AlphaFoldDB" id="A0A2G5DTG4"/>
<evidence type="ECO:0000313" key="2">
    <source>
        <dbReference type="Proteomes" id="UP000230069"/>
    </source>
</evidence>